<evidence type="ECO:0000313" key="2">
    <source>
        <dbReference type="EMBL" id="RAJ22935.1"/>
    </source>
</evidence>
<dbReference type="RefSeq" id="WP_066432290.1">
    <property type="nucleotide sequence ID" value="NZ_LZRN01000009.1"/>
</dbReference>
<keyword evidence="3" id="KW-1185">Reference proteome</keyword>
<protein>
    <submittedName>
        <fullName evidence="2">META domain-containing protein</fullName>
    </submittedName>
</protein>
<dbReference type="PANTHER" id="PTHR35535">
    <property type="entry name" value="HEAT SHOCK PROTEIN HSLJ"/>
    <property type="match status" value="1"/>
</dbReference>
<dbReference type="OrthoDB" id="5348860at2"/>
<dbReference type="InterPro" id="IPR053147">
    <property type="entry name" value="Hsp_HslJ-like"/>
</dbReference>
<dbReference type="PROSITE" id="PS51257">
    <property type="entry name" value="PROKAR_LIPOPROTEIN"/>
    <property type="match status" value="1"/>
</dbReference>
<dbReference type="InterPro" id="IPR005184">
    <property type="entry name" value="DUF306_Meta_HslJ"/>
</dbReference>
<gene>
    <name evidence="2" type="ORF">LX77_02093</name>
</gene>
<evidence type="ECO:0000313" key="3">
    <source>
        <dbReference type="Proteomes" id="UP000248987"/>
    </source>
</evidence>
<reference evidence="2 3" key="1">
    <citation type="submission" date="2018-06" db="EMBL/GenBank/DDBJ databases">
        <title>Genomic Encyclopedia of Archaeal and Bacterial Type Strains, Phase II (KMG-II): from individual species to whole genera.</title>
        <authorList>
            <person name="Goeker M."/>
        </authorList>
    </citation>
    <scope>NUCLEOTIDE SEQUENCE [LARGE SCALE GENOMIC DNA]</scope>
    <source>
        <strain evidence="2 3">DSM 12408</strain>
    </source>
</reference>
<accession>A0A1A7R5S6</accession>
<dbReference type="InterPro" id="IPR038670">
    <property type="entry name" value="HslJ-like_sf"/>
</dbReference>
<proteinExistence type="predicted"/>
<organism evidence="2 3">
    <name type="scientific">Gelidibacter algens</name>
    <dbReference type="NCBI Taxonomy" id="49280"/>
    <lineage>
        <taxon>Bacteria</taxon>
        <taxon>Pseudomonadati</taxon>
        <taxon>Bacteroidota</taxon>
        <taxon>Flavobacteriia</taxon>
        <taxon>Flavobacteriales</taxon>
        <taxon>Flavobacteriaceae</taxon>
        <taxon>Gelidibacter</taxon>
    </lineage>
</organism>
<feature type="domain" description="DUF306" evidence="1">
    <location>
        <begin position="148"/>
        <end position="257"/>
    </location>
</feature>
<dbReference type="Proteomes" id="UP000248987">
    <property type="component" value="Unassembled WGS sequence"/>
</dbReference>
<dbReference type="Pfam" id="PF03724">
    <property type="entry name" value="META"/>
    <property type="match status" value="1"/>
</dbReference>
<dbReference type="InterPro" id="IPR007298">
    <property type="entry name" value="Cu-R_lipoprotein_NlpE"/>
</dbReference>
<dbReference type="Gene3D" id="2.40.128.270">
    <property type="match status" value="1"/>
</dbReference>
<dbReference type="AlphaFoldDB" id="A0A1A7R5S6"/>
<dbReference type="Gene3D" id="2.40.128.640">
    <property type="match status" value="1"/>
</dbReference>
<sequence length="260" mass="29415">MKTTLINSLCITLVLLFTSCNSEKKKETQIEGSQMEAMSDNSMTSLDWGGTYEGQLPCADCEGIKTIVTINQDNTYVMKETYLGKNATPNESKGTFKWDDQGQRIIFSDSKRNPYFVGENTLTHLDKDGNKISGDMKAQYVLKKVNDKLVGEKWHLVSFKGEEIQLKEAKSEHAYIEFNENFTILGYTGCNNLQGAYKLEDAQKIKFSQLINTLKACPEIETENEFLKTINSTASYAFEDHALVMYDKEHQKLATFKAAN</sequence>
<dbReference type="PANTHER" id="PTHR35535:SF2">
    <property type="entry name" value="DUF306 DOMAIN-CONTAINING PROTEIN"/>
    <property type="match status" value="1"/>
</dbReference>
<evidence type="ECO:0000259" key="1">
    <source>
        <dbReference type="Pfam" id="PF03724"/>
    </source>
</evidence>
<dbReference type="STRING" id="49280.A9996_06120"/>
<comment type="caution">
    <text evidence="2">The sequence shown here is derived from an EMBL/GenBank/DDBJ whole genome shotgun (WGS) entry which is preliminary data.</text>
</comment>
<name>A0A1A7R5S6_9FLAO</name>
<dbReference type="Pfam" id="PF04170">
    <property type="entry name" value="NlpE"/>
    <property type="match status" value="1"/>
</dbReference>
<dbReference type="EMBL" id="QLLQ01000007">
    <property type="protein sequence ID" value="RAJ22935.1"/>
    <property type="molecule type" value="Genomic_DNA"/>
</dbReference>